<organism evidence="6 7">
    <name type="scientific">Chamaesiphon minutus (strain ATCC 27169 / PCC 6605)</name>
    <dbReference type="NCBI Taxonomy" id="1173020"/>
    <lineage>
        <taxon>Bacteria</taxon>
        <taxon>Bacillati</taxon>
        <taxon>Cyanobacteriota</taxon>
        <taxon>Cyanophyceae</taxon>
        <taxon>Gomontiellales</taxon>
        <taxon>Chamaesiphonaceae</taxon>
        <taxon>Chamaesiphon</taxon>
    </lineage>
</organism>
<keyword evidence="2" id="KW-0067">ATP-binding</keyword>
<dbReference type="InterPro" id="IPR014001">
    <property type="entry name" value="Helicase_ATP-bd"/>
</dbReference>
<accession>K9UP36</accession>
<dbReference type="Pfam" id="PF00270">
    <property type="entry name" value="DEAD"/>
    <property type="match status" value="1"/>
</dbReference>
<dbReference type="KEGG" id="cmp:Cha6605_6002"/>
<dbReference type="PANTHER" id="PTHR47962:SF5">
    <property type="entry name" value="ATP-DEPENDENT HELICASE LHR-RELATED"/>
    <property type="match status" value="1"/>
</dbReference>
<proteinExistence type="predicted"/>
<geneLocation type="plasmid" evidence="6 7">
    <name>pCHA6605.01</name>
</geneLocation>
<keyword evidence="7" id="KW-1185">Reference proteome</keyword>
<dbReference type="Gene3D" id="3.40.50.300">
    <property type="entry name" value="P-loop containing nucleotide triphosphate hydrolases"/>
    <property type="match status" value="2"/>
</dbReference>
<evidence type="ECO:0000259" key="5">
    <source>
        <dbReference type="PROSITE" id="PS51194"/>
    </source>
</evidence>
<dbReference type="InterPro" id="IPR027417">
    <property type="entry name" value="P-loop_NTPase"/>
</dbReference>
<dbReference type="PATRIC" id="fig|1173020.3.peg.6897"/>
<feature type="region of interest" description="Disordered" evidence="3">
    <location>
        <begin position="1390"/>
        <end position="1410"/>
    </location>
</feature>
<dbReference type="CDD" id="cd17923">
    <property type="entry name" value="DEXHc_Hrq1-like"/>
    <property type="match status" value="1"/>
</dbReference>
<evidence type="ECO:0000256" key="1">
    <source>
        <dbReference type="ARBA" id="ARBA00022741"/>
    </source>
</evidence>
<dbReference type="eggNOG" id="COG1201">
    <property type="taxonomic scope" value="Bacteria"/>
</dbReference>
<dbReference type="eggNOG" id="COG1205">
    <property type="taxonomic scope" value="Bacteria"/>
</dbReference>
<feature type="domain" description="Helicase ATP-binding" evidence="4">
    <location>
        <begin position="91"/>
        <end position="273"/>
    </location>
</feature>
<dbReference type="Pfam" id="PF09369">
    <property type="entry name" value="MZB"/>
    <property type="match status" value="1"/>
</dbReference>
<reference evidence="6 7" key="1">
    <citation type="submission" date="2012-05" db="EMBL/GenBank/DDBJ databases">
        <title>Noncontiguous Finished plasmid 1 of genome of Chamaesiphon sp. PCC 6605.</title>
        <authorList>
            <consortium name="US DOE Joint Genome Institute"/>
            <person name="Gugger M."/>
            <person name="Coursin T."/>
            <person name="Rippka R."/>
            <person name="Tandeau De Marsac N."/>
            <person name="Huntemann M."/>
            <person name="Wei C.-L."/>
            <person name="Han J."/>
            <person name="Detter J.C."/>
            <person name="Han C."/>
            <person name="Tapia R."/>
            <person name="Chen A."/>
            <person name="Kyrpides N."/>
            <person name="Mavromatis K."/>
            <person name="Markowitz V."/>
            <person name="Szeto E."/>
            <person name="Ivanova N."/>
            <person name="Pagani I."/>
            <person name="Pati A."/>
            <person name="Goodwin L."/>
            <person name="Nordberg H.P."/>
            <person name="Cantor M.N."/>
            <person name="Hua S.X."/>
            <person name="Woyke T."/>
            <person name="Kerfeld C.A."/>
        </authorList>
    </citation>
    <scope>NUCLEOTIDE SEQUENCE [LARGE SCALE GENOMIC DNA]</scope>
    <source>
        <strain evidence="7">ATCC 27169 / PCC 6605</strain>
        <plasmid evidence="7">Plasmid pCHA6605.01</plasmid>
    </source>
</reference>
<dbReference type="InterPro" id="IPR018973">
    <property type="entry name" value="MZB"/>
</dbReference>
<evidence type="ECO:0000259" key="4">
    <source>
        <dbReference type="PROSITE" id="PS51192"/>
    </source>
</evidence>
<dbReference type="HOGENOM" id="CLU_001338_1_1_3"/>
<feature type="domain" description="Helicase C-terminal" evidence="5">
    <location>
        <begin position="890"/>
        <end position="1038"/>
    </location>
</feature>
<gene>
    <name evidence="6" type="ORF">Cha6605_6002</name>
</gene>
<dbReference type="OrthoDB" id="9774462at2"/>
<evidence type="ECO:0000313" key="7">
    <source>
        <dbReference type="Proteomes" id="UP000010366"/>
    </source>
</evidence>
<keyword evidence="6" id="KW-0614">Plasmid</keyword>
<dbReference type="GO" id="GO:0003677">
    <property type="term" value="F:DNA binding"/>
    <property type="evidence" value="ECO:0007669"/>
    <property type="project" value="TreeGrafter"/>
</dbReference>
<sequence length="1689" mass="192465">MLDIFALRNQIIDDYHRYIESFLNIKDKKVKTFVDEELAKGELWQDPLIQLNPAYQKGASINELIDRDILHPDCGKYFHGYQFYQHQAQAFVAAQSQQPYVLTTGTGSGKSLSYVVPIIDDILRNPEIKGVRAILVYPMNALINSQKEEFDKFIKKVTNSPIRVEQYTGQESLERKTEIQNNPPQIILTNYVMLELMLTRVHEAEFVKSEDLKFLVLDELHTYRGRQGADVAMLVRKLRQRSGRDLLCIGTSATMSTEGDRQHRRQTVAGVASKLFGVEVTMENVIDETLVRAIKRPTPTTKELRDSVLAVLPGEIDRTLDKFQAHPLSAWIEMNFGLKEESSGLVRRQPISLTDGAQQLAEITQLAIEKCTEVLQEMFLWGSKTKGLAFRLHQFIAQGGSVYSTLERAEPRFLTLEGQYTTTNDRLLYPLVFCRECGQDYYVVKFDRDRELITPLLPNSIDADNDSETICEGYLTLDEPELWSAEHLDSLPDSWFKETKRDGRVLKKEHEKYNPQQLFVNPNGTIALTGIGNGHEKPTPCWFVPRPFKICLNCKVVHNGRKNEFTKLSRLSSEGRSTATTLLSISTVSKLKASLDADSTAAKVLSFTDNRQDASLQAGHFNDFVQTSFLRASLYGALKTSGALDQSQIAAAVVKQMGLAQTDYAEQPAEFGVGKKRNEEAFTQLIEYRLYEDLRRGWRIVQPNLEQSGLLQINYLELDLACADTGLWLKHSDPILLKATPEERYRAILPLLNLLRKELAIDAKFLQADGIDELKRKVNQALKEPWTIGETENLPSASWASLTKGEPRDRTKNKVKLTATSKIGKFLRSPAAWSWLNQSLKPDDYDRLIHNLINALCDSGYLTQEGTDVQLRSDSIVWQGCKLDRIAPDLLENRYSAIEQVEHRPVNKFFQKFYIETAAQIRHMCGREHTGQVPNYLRQEREEEFRQGKLATLFCSPTMELGIDISDLSVVHLRNVPPSPANYAQRSGRAGRSGQEAMVITYAAAGSGHDQYFYRHQAAMVAGAVAPPKLELANQDLIKSHIYSVWLGLAGVQFGDSMNQILDLEQPKYPLKENLRTQLERMGQPIFHHNCVNATRSILADTFCQTDLNRVSWYSPEWLERTIGNALNEFDNSCDRWRKLYDDAVTQMTEAQRVLQKVTAGNEAKEEKNRADRSFQEAKHQIDLLVGQGAGKNNSQFEFYPYRYFASQGFLPGFNFPRLPIYTYLPTGKDRGEYISRPRHLAIREMAPQNILYYEGNKFKVDRTKRYTQGIDSRYQTLVICDRCGYFHPKLIDVCENCGNKPTSDRSGKPAVIMRALEMDTMFARRKERITCDEEDRLKNGYQISTCFQFTDGRKEVATVIAADGTPLLRLTYGETANIMRINRGLRSEKGNGFRLDPTSGQWEPPTNKTDLQTNIQADIHLTVKATTNLLSIEPLDLPEHERESFITTFQYALERSIQTVYKLEQSELDSERLGQNSDRLLFWEAAEGGAGVLSQILEDPQSFQKLAVSAWEICHFKEHKDNCAQACYECLLSYGNQWDHPLLNRHTIENFLNRLRGSKLERHSIGLSREEQYQQLLAQTDPNSEFERVVLTAMFDRGLKLPDTAQMYIPEANCKPDFVYNNGVKIAIFCDGSVHDSPEQKRQDKIDRDNLQYVVGYSVLSIRQSRRDAIGYEEELELGLQHLAALLA</sequence>
<keyword evidence="6" id="KW-0347">Helicase</keyword>
<name>K9UP36_CHAP6</name>
<protein>
    <submittedName>
        <fullName evidence="6">Helicase family protein with metal-binding cysteine cluster</fullName>
    </submittedName>
</protein>
<dbReference type="Pfam" id="PF00271">
    <property type="entry name" value="Helicase_C"/>
    <property type="match status" value="1"/>
</dbReference>
<dbReference type="InterPro" id="IPR052511">
    <property type="entry name" value="ATP-dep_Helicase"/>
</dbReference>
<dbReference type="InterPro" id="IPR011545">
    <property type="entry name" value="DEAD/DEAH_box_helicase_dom"/>
</dbReference>
<dbReference type="PANTHER" id="PTHR47962">
    <property type="entry name" value="ATP-DEPENDENT HELICASE LHR-RELATED-RELATED"/>
    <property type="match status" value="1"/>
</dbReference>
<dbReference type="Gene3D" id="3.40.960.10">
    <property type="entry name" value="VSR Endonuclease"/>
    <property type="match status" value="1"/>
</dbReference>
<dbReference type="Proteomes" id="UP000010366">
    <property type="component" value="Plasmid pCHA6605.01"/>
</dbReference>
<dbReference type="SUPFAM" id="SSF52540">
    <property type="entry name" value="P-loop containing nucleoside triphosphate hydrolases"/>
    <property type="match status" value="1"/>
</dbReference>
<evidence type="ECO:0000256" key="3">
    <source>
        <dbReference type="SAM" id="MobiDB-lite"/>
    </source>
</evidence>
<keyword evidence="1" id="KW-0547">Nucleotide-binding</keyword>
<dbReference type="SMART" id="SM00487">
    <property type="entry name" value="DEXDc"/>
    <property type="match status" value="1"/>
</dbReference>
<keyword evidence="6" id="KW-0378">Hydrolase</keyword>
<dbReference type="GO" id="GO:0004386">
    <property type="term" value="F:helicase activity"/>
    <property type="evidence" value="ECO:0007669"/>
    <property type="project" value="UniProtKB-KW"/>
</dbReference>
<dbReference type="PROSITE" id="PS51194">
    <property type="entry name" value="HELICASE_CTER"/>
    <property type="match status" value="1"/>
</dbReference>
<dbReference type="EMBL" id="CP003601">
    <property type="protein sequence ID" value="AFY96847.1"/>
    <property type="molecule type" value="Genomic_DNA"/>
</dbReference>
<feature type="compositionally biased region" description="Polar residues" evidence="3">
    <location>
        <begin position="1399"/>
        <end position="1410"/>
    </location>
</feature>
<dbReference type="GO" id="GO:0005524">
    <property type="term" value="F:ATP binding"/>
    <property type="evidence" value="ECO:0007669"/>
    <property type="project" value="UniProtKB-KW"/>
</dbReference>
<evidence type="ECO:0000313" key="6">
    <source>
        <dbReference type="EMBL" id="AFY96847.1"/>
    </source>
</evidence>
<evidence type="ECO:0000256" key="2">
    <source>
        <dbReference type="ARBA" id="ARBA00022840"/>
    </source>
</evidence>
<dbReference type="RefSeq" id="WP_015328738.1">
    <property type="nucleotide sequence ID" value="NC_020053.1"/>
</dbReference>
<dbReference type="SMART" id="SM00490">
    <property type="entry name" value="HELICc"/>
    <property type="match status" value="1"/>
</dbReference>
<dbReference type="PROSITE" id="PS51192">
    <property type="entry name" value="HELICASE_ATP_BIND_1"/>
    <property type="match status" value="1"/>
</dbReference>
<dbReference type="GO" id="GO:0016887">
    <property type="term" value="F:ATP hydrolysis activity"/>
    <property type="evidence" value="ECO:0007669"/>
    <property type="project" value="TreeGrafter"/>
</dbReference>
<dbReference type="InterPro" id="IPR001650">
    <property type="entry name" value="Helicase_C-like"/>
</dbReference>